<dbReference type="EMBL" id="KK118336">
    <property type="protein sequence ID" value="KFM72754.1"/>
    <property type="molecule type" value="Genomic_DNA"/>
</dbReference>
<organism evidence="2 3">
    <name type="scientific">Stegodyphus mimosarum</name>
    <name type="common">African social velvet spider</name>
    <dbReference type="NCBI Taxonomy" id="407821"/>
    <lineage>
        <taxon>Eukaryota</taxon>
        <taxon>Metazoa</taxon>
        <taxon>Ecdysozoa</taxon>
        <taxon>Arthropoda</taxon>
        <taxon>Chelicerata</taxon>
        <taxon>Arachnida</taxon>
        <taxon>Araneae</taxon>
        <taxon>Araneomorphae</taxon>
        <taxon>Entelegynae</taxon>
        <taxon>Eresoidea</taxon>
        <taxon>Eresidae</taxon>
        <taxon>Stegodyphus</taxon>
    </lineage>
</organism>
<dbReference type="Proteomes" id="UP000054359">
    <property type="component" value="Unassembled WGS sequence"/>
</dbReference>
<keyword evidence="3" id="KW-1185">Reference proteome</keyword>
<proteinExistence type="predicted"/>
<feature type="non-terminal residue" evidence="2">
    <location>
        <position position="106"/>
    </location>
</feature>
<reference evidence="2 3" key="1">
    <citation type="submission" date="2013-11" db="EMBL/GenBank/DDBJ databases">
        <title>Genome sequencing of Stegodyphus mimosarum.</title>
        <authorList>
            <person name="Bechsgaard J."/>
        </authorList>
    </citation>
    <scope>NUCLEOTIDE SEQUENCE [LARGE SCALE GENOMIC DNA]</scope>
</reference>
<evidence type="ECO:0000313" key="2">
    <source>
        <dbReference type="EMBL" id="KFM72754.1"/>
    </source>
</evidence>
<keyword evidence="1" id="KW-0472">Membrane</keyword>
<protein>
    <submittedName>
        <fullName evidence="2">Uncharacterized protein</fullName>
    </submittedName>
</protein>
<keyword evidence="1" id="KW-0812">Transmembrane</keyword>
<evidence type="ECO:0000313" key="3">
    <source>
        <dbReference type="Proteomes" id="UP000054359"/>
    </source>
</evidence>
<accession>A0A087U5W5</accession>
<dbReference type="AlphaFoldDB" id="A0A087U5W5"/>
<sequence length="106" mass="12158">MQSTKARIYRVDYEWLQHNLNSLPQEFFTSVQYLKPSGGDEDGNRTGFLNKRLRMNRKGASKSILVLFFIIIISFFLLSLPIFLLSFSESLKMSFSTATAILRGAK</sequence>
<gene>
    <name evidence="2" type="ORF">X975_24844</name>
</gene>
<evidence type="ECO:0000256" key="1">
    <source>
        <dbReference type="SAM" id="Phobius"/>
    </source>
</evidence>
<feature type="transmembrane region" description="Helical" evidence="1">
    <location>
        <begin position="64"/>
        <end position="87"/>
    </location>
</feature>
<name>A0A087U5W5_STEMI</name>
<keyword evidence="1" id="KW-1133">Transmembrane helix</keyword>